<dbReference type="InterPro" id="IPR010328">
    <property type="entry name" value="DUF928"/>
</dbReference>
<dbReference type="Proteomes" id="UP000641954">
    <property type="component" value="Unassembled WGS sequence"/>
</dbReference>
<evidence type="ECO:0000313" key="1">
    <source>
        <dbReference type="EMBL" id="MBD2542700.1"/>
    </source>
</evidence>
<reference evidence="1 2" key="1">
    <citation type="journal article" date="2020" name="ISME J.">
        <title>Comparative genomics reveals insights into cyanobacterial evolution and habitat adaptation.</title>
        <authorList>
            <person name="Chen M.Y."/>
            <person name="Teng W.K."/>
            <person name="Zhao L."/>
            <person name="Hu C.X."/>
            <person name="Zhou Y.K."/>
            <person name="Han B.P."/>
            <person name="Song L.R."/>
            <person name="Shu W.S."/>
        </authorList>
    </citation>
    <scope>NUCLEOTIDE SEQUENCE [LARGE SCALE GENOMIC DNA]</scope>
    <source>
        <strain evidence="1 2">FACHB-1370</strain>
    </source>
</reference>
<gene>
    <name evidence="1" type="ORF">H6G72_02245</name>
</gene>
<organism evidence="1 2">
    <name type="scientific">Planktothricoides raciborskii FACHB-1370</name>
    <dbReference type="NCBI Taxonomy" id="2949576"/>
    <lineage>
        <taxon>Bacteria</taxon>
        <taxon>Bacillati</taxon>
        <taxon>Cyanobacteriota</taxon>
        <taxon>Cyanophyceae</taxon>
        <taxon>Oscillatoriophycideae</taxon>
        <taxon>Oscillatoriales</taxon>
        <taxon>Oscillatoriaceae</taxon>
        <taxon>Planktothricoides</taxon>
    </lineage>
</organism>
<dbReference type="RefSeq" id="WP_054464722.1">
    <property type="nucleotide sequence ID" value="NZ_JACJSK010000003.1"/>
</dbReference>
<name>A0ABR8EAF4_9CYAN</name>
<dbReference type="Pfam" id="PF06051">
    <property type="entry name" value="DUF928"/>
    <property type="match status" value="1"/>
</dbReference>
<sequence length="63" mass="7185">MPRSCSRFFSLQDANRNHHYQKTFKISGQGGILELTLPDDAPELEMGKEYVWFFAPIAPDGIL</sequence>
<protein>
    <submittedName>
        <fullName evidence="1">DUF928 domain-containing protein</fullName>
    </submittedName>
</protein>
<keyword evidence="2" id="KW-1185">Reference proteome</keyword>
<proteinExistence type="predicted"/>
<evidence type="ECO:0000313" key="2">
    <source>
        <dbReference type="Proteomes" id="UP000641954"/>
    </source>
</evidence>
<comment type="caution">
    <text evidence="1">The sequence shown here is derived from an EMBL/GenBank/DDBJ whole genome shotgun (WGS) entry which is preliminary data.</text>
</comment>
<dbReference type="EMBL" id="JACJSK010000003">
    <property type="protein sequence ID" value="MBD2542700.1"/>
    <property type="molecule type" value="Genomic_DNA"/>
</dbReference>
<accession>A0ABR8EAF4</accession>